<reference evidence="4" key="1">
    <citation type="journal article" date="2019" name="Int. J. Syst. Evol. Microbiol.">
        <title>The Global Catalogue of Microorganisms (GCM) 10K type strain sequencing project: providing services to taxonomists for standard genome sequencing and annotation.</title>
        <authorList>
            <consortium name="The Broad Institute Genomics Platform"/>
            <consortium name="The Broad Institute Genome Sequencing Center for Infectious Disease"/>
            <person name="Wu L."/>
            <person name="Ma J."/>
        </authorList>
    </citation>
    <scope>NUCLEOTIDE SEQUENCE [LARGE SCALE GENOMIC DNA]</scope>
    <source>
        <strain evidence="4">JCM 17858</strain>
    </source>
</reference>
<evidence type="ECO:0000256" key="1">
    <source>
        <dbReference type="SAM" id="Phobius"/>
    </source>
</evidence>
<dbReference type="PANTHER" id="PTHR35797:SF1">
    <property type="entry name" value="PROTEASE"/>
    <property type="match status" value="1"/>
</dbReference>
<gene>
    <name evidence="3" type="ORF">GCM10023173_04890</name>
</gene>
<feature type="transmembrane region" description="Helical" evidence="1">
    <location>
        <begin position="59"/>
        <end position="75"/>
    </location>
</feature>
<accession>A0ABP8QWB6</accession>
<keyword evidence="4" id="KW-1185">Reference proteome</keyword>
<proteinExistence type="predicted"/>
<feature type="transmembrane region" description="Helical" evidence="1">
    <location>
        <begin position="153"/>
        <end position="174"/>
    </location>
</feature>
<dbReference type="InterPro" id="IPR003675">
    <property type="entry name" value="Rce1/LyrA-like_dom"/>
</dbReference>
<dbReference type="EMBL" id="BAABGR010000006">
    <property type="protein sequence ID" value="GAA4511751.1"/>
    <property type="molecule type" value="Genomic_DNA"/>
</dbReference>
<comment type="caution">
    <text evidence="3">The sequence shown here is derived from an EMBL/GenBank/DDBJ whole genome shotgun (WGS) entry which is preliminary data.</text>
</comment>
<name>A0ABP8QWB6_9SPHI</name>
<sequence length="183" mass="20986">MVLLGKVCGWTDTSGFSTSLYLGVLGSSLLPNFIKNIFEESVWRGYLADKLIQLEIKDRWIYLIVGGIWGFWHWPYYMYFLPESMLEQILPVNKITFAFVAVASMTCWSVLFVELFRITASLWPVIILHAVEDSVVNHLILDGHIHISEGKEILISPICGIITSLLYLAIGLWLRRKRLQPQV</sequence>
<dbReference type="RefSeq" id="WP_345064217.1">
    <property type="nucleotide sequence ID" value="NZ_BAABGR010000006.1"/>
</dbReference>
<organism evidence="3 4">
    <name type="scientific">Sphingobacterium thermophilum</name>
    <dbReference type="NCBI Taxonomy" id="768534"/>
    <lineage>
        <taxon>Bacteria</taxon>
        <taxon>Pseudomonadati</taxon>
        <taxon>Bacteroidota</taxon>
        <taxon>Sphingobacteriia</taxon>
        <taxon>Sphingobacteriales</taxon>
        <taxon>Sphingobacteriaceae</taxon>
        <taxon>Sphingobacterium</taxon>
    </lineage>
</organism>
<dbReference type="Proteomes" id="UP001500394">
    <property type="component" value="Unassembled WGS sequence"/>
</dbReference>
<dbReference type="Pfam" id="PF02517">
    <property type="entry name" value="Rce1-like"/>
    <property type="match status" value="1"/>
</dbReference>
<keyword evidence="1" id="KW-0812">Transmembrane</keyword>
<feature type="transmembrane region" description="Helical" evidence="1">
    <location>
        <begin position="122"/>
        <end position="141"/>
    </location>
</feature>
<dbReference type="PANTHER" id="PTHR35797">
    <property type="entry name" value="PROTEASE-RELATED"/>
    <property type="match status" value="1"/>
</dbReference>
<feature type="transmembrane region" description="Helical" evidence="1">
    <location>
        <begin position="95"/>
        <end position="115"/>
    </location>
</feature>
<dbReference type="InterPro" id="IPR042150">
    <property type="entry name" value="MmRce1-like"/>
</dbReference>
<keyword evidence="1" id="KW-0472">Membrane</keyword>
<evidence type="ECO:0000313" key="3">
    <source>
        <dbReference type="EMBL" id="GAA4511751.1"/>
    </source>
</evidence>
<evidence type="ECO:0000313" key="4">
    <source>
        <dbReference type="Proteomes" id="UP001500394"/>
    </source>
</evidence>
<evidence type="ECO:0000259" key="2">
    <source>
        <dbReference type="Pfam" id="PF02517"/>
    </source>
</evidence>
<feature type="domain" description="CAAX prenyl protease 2/Lysostaphin resistance protein A-like" evidence="2">
    <location>
        <begin position="28"/>
        <end position="133"/>
    </location>
</feature>
<feature type="transmembrane region" description="Helical" evidence="1">
    <location>
        <begin position="20"/>
        <end position="38"/>
    </location>
</feature>
<keyword evidence="1" id="KW-1133">Transmembrane helix</keyword>
<protein>
    <recommendedName>
        <fullName evidence="2">CAAX prenyl protease 2/Lysostaphin resistance protein A-like domain-containing protein</fullName>
    </recommendedName>
</protein>